<evidence type="ECO:0000313" key="2">
    <source>
        <dbReference type="Proteomes" id="UP000231071"/>
    </source>
</evidence>
<gene>
    <name evidence="1" type="ORF">COY09_02060</name>
</gene>
<dbReference type="EMBL" id="PFOI01000034">
    <property type="protein sequence ID" value="PIZ70835.1"/>
    <property type="molecule type" value="Genomic_DNA"/>
</dbReference>
<evidence type="ECO:0000313" key="1">
    <source>
        <dbReference type="EMBL" id="PIZ70835.1"/>
    </source>
</evidence>
<accession>A0A2M7UHX2</accession>
<comment type="caution">
    <text evidence="1">The sequence shown here is derived from an EMBL/GenBank/DDBJ whole genome shotgun (WGS) entry which is preliminary data.</text>
</comment>
<dbReference type="AlphaFoldDB" id="A0A2M7UHX2"/>
<name>A0A2M7UHX2_9BACT</name>
<sequence length="129" mass="14642">MRLDIQTVMPDNSGTSIIEQALSLRPGEILVIDTRHRLTEIAHELIKCPCGPHYIIIDHWGMDIDKGKKGRRRKTELKAIAIDKTNLIEEITVRTRTPDNAIRSISAKSFWGVNKKGVLYADLAIKREI</sequence>
<dbReference type="Proteomes" id="UP000231071">
    <property type="component" value="Unassembled WGS sequence"/>
</dbReference>
<reference evidence="2" key="1">
    <citation type="submission" date="2017-09" db="EMBL/GenBank/DDBJ databases">
        <title>Depth-based differentiation of microbial function through sediment-hosted aquifers and enrichment of novel symbionts in the deep terrestrial subsurface.</title>
        <authorList>
            <person name="Probst A.J."/>
            <person name="Ladd B."/>
            <person name="Jarett J.K."/>
            <person name="Geller-Mcgrath D.E."/>
            <person name="Sieber C.M.K."/>
            <person name="Emerson J.B."/>
            <person name="Anantharaman K."/>
            <person name="Thomas B.C."/>
            <person name="Malmstrom R."/>
            <person name="Stieglmeier M."/>
            <person name="Klingl A."/>
            <person name="Woyke T."/>
            <person name="Ryan C.M."/>
            <person name="Banfield J.F."/>
        </authorList>
    </citation>
    <scope>NUCLEOTIDE SEQUENCE [LARGE SCALE GENOMIC DNA]</scope>
</reference>
<protein>
    <submittedName>
        <fullName evidence="1">Uncharacterized protein</fullName>
    </submittedName>
</protein>
<organism evidence="1 2">
    <name type="scientific">Candidatus Portnoybacteria bacterium CG_4_10_14_0_2_um_filter_39_11</name>
    <dbReference type="NCBI Taxonomy" id="1974797"/>
    <lineage>
        <taxon>Bacteria</taxon>
        <taxon>Candidatus Portnoyibacteriota</taxon>
    </lineage>
</organism>
<proteinExistence type="predicted"/>